<feature type="compositionally biased region" description="Low complexity" evidence="1">
    <location>
        <begin position="167"/>
        <end position="184"/>
    </location>
</feature>
<feature type="compositionally biased region" description="Low complexity" evidence="1">
    <location>
        <begin position="567"/>
        <end position="582"/>
    </location>
</feature>
<feature type="compositionally biased region" description="Basic residues" evidence="1">
    <location>
        <begin position="277"/>
        <end position="297"/>
    </location>
</feature>
<feature type="compositionally biased region" description="Gly residues" evidence="1">
    <location>
        <begin position="554"/>
        <end position="564"/>
    </location>
</feature>
<feature type="compositionally biased region" description="Basic and acidic residues" evidence="1">
    <location>
        <begin position="309"/>
        <end position="318"/>
    </location>
</feature>
<feature type="compositionally biased region" description="Basic residues" evidence="1">
    <location>
        <begin position="538"/>
        <end position="553"/>
    </location>
</feature>
<feature type="region of interest" description="Disordered" evidence="1">
    <location>
        <begin position="528"/>
        <end position="582"/>
    </location>
</feature>
<evidence type="ECO:0000313" key="3">
    <source>
        <dbReference type="Proteomes" id="UP001448207"/>
    </source>
</evidence>
<proteinExistence type="predicted"/>
<organism evidence="2 3">
    <name type="scientific">Phycomyces blakesleeanus</name>
    <dbReference type="NCBI Taxonomy" id="4837"/>
    <lineage>
        <taxon>Eukaryota</taxon>
        <taxon>Fungi</taxon>
        <taxon>Fungi incertae sedis</taxon>
        <taxon>Mucoromycota</taxon>
        <taxon>Mucoromycotina</taxon>
        <taxon>Mucoromycetes</taxon>
        <taxon>Mucorales</taxon>
        <taxon>Phycomycetaceae</taxon>
        <taxon>Phycomyces</taxon>
    </lineage>
</organism>
<comment type="caution">
    <text evidence="2">The sequence shown here is derived from an EMBL/GenBank/DDBJ whole genome shotgun (WGS) entry which is preliminary data.</text>
</comment>
<feature type="compositionally biased region" description="Basic and acidic residues" evidence="1">
    <location>
        <begin position="353"/>
        <end position="368"/>
    </location>
</feature>
<feature type="compositionally biased region" description="Basic residues" evidence="1">
    <location>
        <begin position="369"/>
        <end position="385"/>
    </location>
</feature>
<feature type="compositionally biased region" description="Polar residues" evidence="1">
    <location>
        <begin position="185"/>
        <end position="214"/>
    </location>
</feature>
<name>A0ABR3AQP3_PHYBL</name>
<gene>
    <name evidence="2" type="ORF">J3Q64DRAFT_1759553</name>
</gene>
<protein>
    <recommendedName>
        <fullName evidence="4">PB1 domain-containing protein</fullName>
    </recommendedName>
</protein>
<dbReference type="EMBL" id="JBCLYO010000020">
    <property type="protein sequence ID" value="KAL0080336.1"/>
    <property type="molecule type" value="Genomic_DNA"/>
</dbReference>
<reference evidence="2 3" key="1">
    <citation type="submission" date="2024-04" db="EMBL/GenBank/DDBJ databases">
        <title>Symmetric and asymmetric DNA N6-adenine methylation regulates different biological responses in Mucorales.</title>
        <authorList>
            <consortium name="Lawrence Berkeley National Laboratory"/>
            <person name="Lax C."/>
            <person name="Mondo S.J."/>
            <person name="Osorio-Concepcion M."/>
            <person name="Muszewska A."/>
            <person name="Corrochano-Luque M."/>
            <person name="Gutierrez G."/>
            <person name="Riley R."/>
            <person name="Lipzen A."/>
            <person name="Guo J."/>
            <person name="Hundley H."/>
            <person name="Amirebrahimi M."/>
            <person name="Ng V."/>
            <person name="Lorenzo-Gutierrez D."/>
            <person name="Binder U."/>
            <person name="Yang J."/>
            <person name="Song Y."/>
            <person name="Canovas D."/>
            <person name="Navarro E."/>
            <person name="Freitag M."/>
            <person name="Gabaldon T."/>
            <person name="Grigoriev I.V."/>
            <person name="Corrochano L.M."/>
            <person name="Nicolas F.E."/>
            <person name="Garre V."/>
        </authorList>
    </citation>
    <scope>NUCLEOTIDE SEQUENCE [LARGE SCALE GENOMIC DNA]</scope>
    <source>
        <strain evidence="2 3">L51</strain>
    </source>
</reference>
<dbReference type="Proteomes" id="UP001448207">
    <property type="component" value="Unassembled WGS sequence"/>
</dbReference>
<accession>A0ABR3AQP3</accession>
<evidence type="ECO:0000313" key="2">
    <source>
        <dbReference type="EMBL" id="KAL0080336.1"/>
    </source>
</evidence>
<sequence>MTTQFKVTIKRKDAVFTLPNETTWNLLLSILNEHFPKSTPNLLYYSNPEGLLVSLFDDEGLRYLLNSDCKEVHIWSDPTAALNATRSLSETFESVNIDNGEPITDISSSIAFEKLGVMIDSYQPTLQNSSTVSYAIGNLVTVLLKHPNSVDLSSFERWLALMSTEYQSTSSESESESETSSSESDCVNDSLPQNDNTVPLDTNERTLNPTSSEPPIQSACNFCTGWHHKRRHHGFHHLGWTFAHNPRYNLKHEFPSKDTENTPCSYSAAFSHGCIIHGHHGHGRKGQHKQHGRHNKGGPRFDPSNVSHDSPEHPDAFRHNHRHRGHRGSRPRQPEDRPDVAKDDPCAENLPDSAEKAEPPTTRPESDKKGKHHHHDFHHKRHYKKPGSSNSKGHNFDTKTQPCLSTDCMLCQKAALHCGKHNIDCQDSFKKCPIPSLNSDTKHTDNDSCDSVTLTDNCCHYNHHSPCAKDGVSEAFGEGFAHTRHCEYGKHGKFGGHGMHGASGFGGRGGHGMHGGFEFGGRGGHGMHGGFGFGGRGRGGRGGHGRHGRHGGHGIHGIHGGPEGFEGRQSFPSSFDFYPPPF</sequence>
<evidence type="ECO:0008006" key="4">
    <source>
        <dbReference type="Google" id="ProtNLM"/>
    </source>
</evidence>
<keyword evidence="3" id="KW-1185">Reference proteome</keyword>
<feature type="compositionally biased region" description="Basic and acidic residues" evidence="1">
    <location>
        <begin position="332"/>
        <end position="345"/>
    </location>
</feature>
<feature type="compositionally biased region" description="Basic residues" evidence="1">
    <location>
        <begin position="319"/>
        <end position="330"/>
    </location>
</feature>
<feature type="compositionally biased region" description="Gly residues" evidence="1">
    <location>
        <begin position="528"/>
        <end position="537"/>
    </location>
</feature>
<evidence type="ECO:0000256" key="1">
    <source>
        <dbReference type="SAM" id="MobiDB-lite"/>
    </source>
</evidence>
<feature type="region of interest" description="Disordered" evidence="1">
    <location>
        <begin position="167"/>
        <end position="214"/>
    </location>
</feature>
<feature type="region of interest" description="Disordered" evidence="1">
    <location>
        <begin position="277"/>
        <end position="395"/>
    </location>
</feature>